<dbReference type="Gene3D" id="3.40.50.150">
    <property type="entry name" value="Vaccinia Virus protein VP39"/>
    <property type="match status" value="1"/>
</dbReference>
<organism evidence="1 2">
    <name type="scientific">Phyllosticta citriasiana</name>
    <dbReference type="NCBI Taxonomy" id="595635"/>
    <lineage>
        <taxon>Eukaryota</taxon>
        <taxon>Fungi</taxon>
        <taxon>Dikarya</taxon>
        <taxon>Ascomycota</taxon>
        <taxon>Pezizomycotina</taxon>
        <taxon>Dothideomycetes</taxon>
        <taxon>Dothideomycetes incertae sedis</taxon>
        <taxon>Botryosphaeriales</taxon>
        <taxon>Phyllostictaceae</taxon>
        <taxon>Phyllosticta</taxon>
    </lineage>
</organism>
<sequence>MLATIAHLYPVEYERKINIPKDRDQALDLIDPVHQIWLLLLDGALHVAPAKTQGANVLDLCTGKGAWAKDFASLNCMTRVIGMDFIIPWRPPLWKPMNLVFCTQEIGSQWLLPKNAFDFIHGRTVGGEISNWTEHYEKVFEHLKPGGYYEDQELSFYLKSDDGSVRDDHIFHYWHDLQIAALERGTFDRTGTFTTLDARRQRMSAAGFQDIVVRRMKIPVGPWTTSLRLSDAGRWLRYYMEAEWATHRVFGRLLRTFDWSEEDIDEFVDMYRKQLRNKSVHAYLECDVMFGRKPEKVGQTRRNNTPRN</sequence>
<dbReference type="SUPFAM" id="SSF53335">
    <property type="entry name" value="S-adenosyl-L-methionine-dependent methyltransferases"/>
    <property type="match status" value="1"/>
</dbReference>
<dbReference type="InterPro" id="IPR029063">
    <property type="entry name" value="SAM-dependent_MTases_sf"/>
</dbReference>
<dbReference type="Pfam" id="PF13489">
    <property type="entry name" value="Methyltransf_23"/>
    <property type="match status" value="1"/>
</dbReference>
<proteinExistence type="predicted"/>
<dbReference type="CDD" id="cd02440">
    <property type="entry name" value="AdoMet_MTases"/>
    <property type="match status" value="1"/>
</dbReference>
<name>A0ABR1KQA0_9PEZI</name>
<gene>
    <name evidence="1" type="ORF">IWZ03DRAFT_414406</name>
</gene>
<evidence type="ECO:0000313" key="2">
    <source>
        <dbReference type="Proteomes" id="UP001363622"/>
    </source>
</evidence>
<dbReference type="Proteomes" id="UP001363622">
    <property type="component" value="Unassembled WGS sequence"/>
</dbReference>
<evidence type="ECO:0008006" key="3">
    <source>
        <dbReference type="Google" id="ProtNLM"/>
    </source>
</evidence>
<keyword evidence="2" id="KW-1185">Reference proteome</keyword>
<reference evidence="1 2" key="1">
    <citation type="submission" date="2024-04" db="EMBL/GenBank/DDBJ databases">
        <title>Phyllosticta paracitricarpa is synonymous to the EU quarantine fungus P. citricarpa based on phylogenomic analyses.</title>
        <authorList>
            <consortium name="Lawrence Berkeley National Laboratory"/>
            <person name="Van Ingen-Buijs V.A."/>
            <person name="Van Westerhoven A.C."/>
            <person name="Haridas S."/>
            <person name="Skiadas P."/>
            <person name="Martin F."/>
            <person name="Groenewald J.Z."/>
            <person name="Crous P.W."/>
            <person name="Seidl M.F."/>
        </authorList>
    </citation>
    <scope>NUCLEOTIDE SEQUENCE [LARGE SCALE GENOMIC DNA]</scope>
    <source>
        <strain evidence="1 2">CBS 123371</strain>
    </source>
</reference>
<dbReference type="EMBL" id="JBBPHU010000005">
    <property type="protein sequence ID" value="KAK7517545.1"/>
    <property type="molecule type" value="Genomic_DNA"/>
</dbReference>
<protein>
    <recommendedName>
        <fullName evidence="3">S-adenosyl-L-methionine-dependent methyltransferase</fullName>
    </recommendedName>
</protein>
<evidence type="ECO:0000313" key="1">
    <source>
        <dbReference type="EMBL" id="KAK7517545.1"/>
    </source>
</evidence>
<comment type="caution">
    <text evidence="1">The sequence shown here is derived from an EMBL/GenBank/DDBJ whole genome shotgun (WGS) entry which is preliminary data.</text>
</comment>
<accession>A0ABR1KQA0</accession>